<protein>
    <submittedName>
        <fullName evidence="2">Heliorhodopsin</fullName>
    </submittedName>
</protein>
<accession>A0A6J4LJX1</accession>
<name>A0A6J4LJX1_9ACTN</name>
<evidence type="ECO:0000313" key="2">
    <source>
        <dbReference type="EMBL" id="CAA9334800.1"/>
    </source>
</evidence>
<feature type="region of interest" description="Disordered" evidence="1">
    <location>
        <begin position="230"/>
        <end position="276"/>
    </location>
</feature>
<gene>
    <name evidence="2" type="ORF">AVDCRST_MAG07-1980</name>
</gene>
<sequence>GRPRLDRDPPSQRRPAAGDRADGPAPAPGQRRAGRPARGAGRRAAAADDGLRDPGDRDLPRGSARDGGAGTRAAARRPPRGARRGLPRPRGAGPPRRRAPPRPPDVRGPAGPQPEPVPLGGVLRLLDPDGAAHRLPGRRHGRHGGHRDRGRQRRDDPVRPADGAGQRGPGRGRVAALRLRLRRRGLPLGGDRDRDRRVGARGGRGGSADLRLRDLHHAARAVHVLRRGAVEAVPRTGDRRPVRRPRRRRAGVPGPEPGGEERPGVAGVRQRADRSL</sequence>
<feature type="compositionally biased region" description="Basic and acidic residues" evidence="1">
    <location>
        <begin position="45"/>
        <end position="64"/>
    </location>
</feature>
<feature type="compositionally biased region" description="Basic residues" evidence="1">
    <location>
        <begin position="135"/>
        <end position="152"/>
    </location>
</feature>
<feature type="region of interest" description="Disordered" evidence="1">
    <location>
        <begin position="1"/>
        <end position="208"/>
    </location>
</feature>
<reference evidence="2" key="1">
    <citation type="submission" date="2020-02" db="EMBL/GenBank/DDBJ databases">
        <authorList>
            <person name="Meier V. D."/>
        </authorList>
    </citation>
    <scope>NUCLEOTIDE SEQUENCE</scope>
    <source>
        <strain evidence="2">AVDCRST_MAG07</strain>
    </source>
</reference>
<proteinExistence type="predicted"/>
<feature type="non-terminal residue" evidence="2">
    <location>
        <position position="1"/>
    </location>
</feature>
<feature type="compositionally biased region" description="Basic and acidic residues" evidence="1">
    <location>
        <begin position="1"/>
        <end position="22"/>
    </location>
</feature>
<feature type="non-terminal residue" evidence="2">
    <location>
        <position position="276"/>
    </location>
</feature>
<organism evidence="2">
    <name type="scientific">uncultured Frankineae bacterium</name>
    <dbReference type="NCBI Taxonomy" id="437475"/>
    <lineage>
        <taxon>Bacteria</taxon>
        <taxon>Bacillati</taxon>
        <taxon>Actinomycetota</taxon>
        <taxon>Actinomycetes</taxon>
        <taxon>Frankiales</taxon>
        <taxon>environmental samples</taxon>
    </lineage>
</organism>
<feature type="compositionally biased region" description="Basic residues" evidence="1">
    <location>
        <begin position="241"/>
        <end position="250"/>
    </location>
</feature>
<evidence type="ECO:0000256" key="1">
    <source>
        <dbReference type="SAM" id="MobiDB-lite"/>
    </source>
</evidence>
<feature type="compositionally biased region" description="Low complexity" evidence="1">
    <location>
        <begin position="28"/>
        <end position="44"/>
    </location>
</feature>
<dbReference type="AlphaFoldDB" id="A0A6J4LJX1"/>
<feature type="compositionally biased region" description="Basic residues" evidence="1">
    <location>
        <begin position="74"/>
        <end position="87"/>
    </location>
</feature>
<dbReference type="EMBL" id="CADCUB010000101">
    <property type="protein sequence ID" value="CAA9334800.1"/>
    <property type="molecule type" value="Genomic_DNA"/>
</dbReference>